<evidence type="ECO:0000313" key="6">
    <source>
        <dbReference type="Ensembl" id="ENSPKIP00000024209.1"/>
    </source>
</evidence>
<reference evidence="6" key="1">
    <citation type="submission" date="2025-08" db="UniProtKB">
        <authorList>
            <consortium name="Ensembl"/>
        </authorList>
    </citation>
    <scope>IDENTIFICATION</scope>
</reference>
<dbReference type="InterPro" id="IPR013783">
    <property type="entry name" value="Ig-like_fold"/>
</dbReference>
<evidence type="ECO:0000256" key="4">
    <source>
        <dbReference type="ARBA" id="ARBA00023180"/>
    </source>
</evidence>
<dbReference type="CDD" id="cd00096">
    <property type="entry name" value="Ig"/>
    <property type="match status" value="1"/>
</dbReference>
<comment type="subcellular location">
    <subcellularLocation>
        <location evidence="1">Membrane</location>
    </subcellularLocation>
</comment>
<feature type="domain" description="Ig-like" evidence="5">
    <location>
        <begin position="107"/>
        <end position="201"/>
    </location>
</feature>
<dbReference type="AlphaFoldDB" id="A0A3B3S0E2"/>
<evidence type="ECO:0000313" key="7">
    <source>
        <dbReference type="Proteomes" id="UP000261540"/>
    </source>
</evidence>
<dbReference type="GO" id="GO:0016020">
    <property type="term" value="C:membrane"/>
    <property type="evidence" value="ECO:0007669"/>
    <property type="project" value="UniProtKB-SubCell"/>
</dbReference>
<keyword evidence="4" id="KW-0325">Glycoprotein</keyword>
<keyword evidence="2" id="KW-0732">Signal</keyword>
<dbReference type="Ensembl" id="ENSPKIT00000004913.1">
    <property type="protein sequence ID" value="ENSPKIP00000024209.1"/>
    <property type="gene ID" value="ENSPKIG00000007553.1"/>
</dbReference>
<dbReference type="Gene3D" id="2.60.40.10">
    <property type="entry name" value="Immunoglobulins"/>
    <property type="match status" value="2"/>
</dbReference>
<sequence>MFQFLLCHNGCFFSEVFLKLPTGQCWRVVNGAVGESAVLSGTNDSIRVTNLQWVKSDIIIMQRFNGSITIYNQAYEGRLTLSEKHGSLTINPLIKNDSGEYTFESLPPLSPQEKHVIKLNVYDRIVSVEMNSRVSYSPDNSTCTVTLSCTVKGSVVELSWAKDRKKIPDTEGKETLVVTPTAGEELYSCTASNPVSSQTASLRNCDLQAK</sequence>
<evidence type="ECO:0000259" key="5">
    <source>
        <dbReference type="PROSITE" id="PS50835"/>
    </source>
</evidence>
<dbReference type="PANTHER" id="PTHR12080">
    <property type="entry name" value="SIGNALING LYMPHOCYTIC ACTIVATION MOLECULE"/>
    <property type="match status" value="1"/>
</dbReference>
<protein>
    <recommendedName>
        <fullName evidence="5">Ig-like domain-containing protein</fullName>
    </recommendedName>
</protein>
<evidence type="ECO:0000256" key="2">
    <source>
        <dbReference type="ARBA" id="ARBA00022729"/>
    </source>
</evidence>
<dbReference type="SUPFAM" id="SSF48726">
    <property type="entry name" value="Immunoglobulin"/>
    <property type="match status" value="2"/>
</dbReference>
<dbReference type="Pfam" id="PF07686">
    <property type="entry name" value="V-set"/>
    <property type="match status" value="1"/>
</dbReference>
<dbReference type="Proteomes" id="UP000261540">
    <property type="component" value="Unplaced"/>
</dbReference>
<evidence type="ECO:0000256" key="3">
    <source>
        <dbReference type="ARBA" id="ARBA00023136"/>
    </source>
</evidence>
<organism evidence="6 7">
    <name type="scientific">Paramormyrops kingsleyae</name>
    <dbReference type="NCBI Taxonomy" id="1676925"/>
    <lineage>
        <taxon>Eukaryota</taxon>
        <taxon>Metazoa</taxon>
        <taxon>Chordata</taxon>
        <taxon>Craniata</taxon>
        <taxon>Vertebrata</taxon>
        <taxon>Euteleostomi</taxon>
        <taxon>Actinopterygii</taxon>
        <taxon>Neopterygii</taxon>
        <taxon>Teleostei</taxon>
        <taxon>Osteoglossocephala</taxon>
        <taxon>Osteoglossomorpha</taxon>
        <taxon>Osteoglossiformes</taxon>
        <taxon>Mormyridae</taxon>
        <taxon>Paramormyrops</taxon>
    </lineage>
</organism>
<dbReference type="PANTHER" id="PTHR12080:SF134">
    <property type="entry name" value="CD48 ANTIGEN"/>
    <property type="match status" value="1"/>
</dbReference>
<keyword evidence="7" id="KW-1185">Reference proteome</keyword>
<reference evidence="6" key="2">
    <citation type="submission" date="2025-09" db="UniProtKB">
        <authorList>
            <consortium name="Ensembl"/>
        </authorList>
    </citation>
    <scope>IDENTIFICATION</scope>
</reference>
<keyword evidence="3" id="KW-0472">Membrane</keyword>
<dbReference type="InterPro" id="IPR007110">
    <property type="entry name" value="Ig-like_dom"/>
</dbReference>
<name>A0A3B3S0E2_9TELE</name>
<dbReference type="InterPro" id="IPR036179">
    <property type="entry name" value="Ig-like_dom_sf"/>
</dbReference>
<evidence type="ECO:0000256" key="1">
    <source>
        <dbReference type="ARBA" id="ARBA00004370"/>
    </source>
</evidence>
<proteinExistence type="predicted"/>
<dbReference type="PROSITE" id="PS50835">
    <property type="entry name" value="IG_LIKE"/>
    <property type="match status" value="1"/>
</dbReference>
<dbReference type="InterPro" id="IPR013106">
    <property type="entry name" value="Ig_V-set"/>
</dbReference>
<accession>A0A3B3S0E2</accession>
<dbReference type="InterPro" id="IPR015631">
    <property type="entry name" value="CD2/SLAM_rcpt"/>
</dbReference>